<dbReference type="PANTHER" id="PTHR43877">
    <property type="entry name" value="AMINOALKYLPHOSPHONATE N-ACETYLTRANSFERASE-RELATED-RELATED"/>
    <property type="match status" value="1"/>
</dbReference>
<sequence>MSSGVAIRRADVLEAAALSELGAATFIETFGALYCPEDLQSFLKSAHAPSYYEEFMAKPETAAWLAEDDDGVILGYAMAGPCDLPVEAMPDGSGELKRLYLLKEAQGLGLGKALLETALAWLDAHFTHVYLGVFSENEKAQDLYRRYGFEKVGEYDFMVGNHADHEWIMKKNASKA</sequence>
<dbReference type="InterPro" id="IPR000182">
    <property type="entry name" value="GNAT_dom"/>
</dbReference>
<evidence type="ECO:0000256" key="2">
    <source>
        <dbReference type="ARBA" id="ARBA00023315"/>
    </source>
</evidence>
<dbReference type="RefSeq" id="WP_104828180.1">
    <property type="nucleotide sequence ID" value="NZ_PJCH01000001.1"/>
</dbReference>
<dbReference type="SUPFAM" id="SSF55729">
    <property type="entry name" value="Acyl-CoA N-acyltransferases (Nat)"/>
    <property type="match status" value="1"/>
</dbReference>
<dbReference type="Pfam" id="PF00583">
    <property type="entry name" value="Acetyltransf_1"/>
    <property type="match status" value="1"/>
</dbReference>
<dbReference type="Gene3D" id="3.40.630.30">
    <property type="match status" value="1"/>
</dbReference>
<dbReference type="PANTHER" id="PTHR43877:SF2">
    <property type="entry name" value="AMINOALKYLPHOSPHONATE N-ACETYLTRANSFERASE-RELATED"/>
    <property type="match status" value="1"/>
</dbReference>
<dbReference type="GO" id="GO:0016747">
    <property type="term" value="F:acyltransferase activity, transferring groups other than amino-acyl groups"/>
    <property type="evidence" value="ECO:0007669"/>
    <property type="project" value="InterPro"/>
</dbReference>
<dbReference type="OrthoDB" id="143110at2"/>
<accession>A0A2S7KAH4</accession>
<keyword evidence="5" id="KW-1185">Reference proteome</keyword>
<evidence type="ECO:0000259" key="3">
    <source>
        <dbReference type="PROSITE" id="PS51186"/>
    </source>
</evidence>
<dbReference type="AlphaFoldDB" id="A0A2S7KAH4"/>
<evidence type="ECO:0000256" key="1">
    <source>
        <dbReference type="ARBA" id="ARBA00022679"/>
    </source>
</evidence>
<comment type="caution">
    <text evidence="4">The sequence shown here is derived from an EMBL/GenBank/DDBJ whole genome shotgun (WGS) entry which is preliminary data.</text>
</comment>
<organism evidence="4 5">
    <name type="scientific">Hyphococcus luteus</name>
    <dbReference type="NCBI Taxonomy" id="2058213"/>
    <lineage>
        <taxon>Bacteria</taxon>
        <taxon>Pseudomonadati</taxon>
        <taxon>Pseudomonadota</taxon>
        <taxon>Alphaproteobacteria</taxon>
        <taxon>Parvularculales</taxon>
        <taxon>Parvularculaceae</taxon>
        <taxon>Hyphococcus</taxon>
    </lineage>
</organism>
<dbReference type="EMBL" id="PJCH01000001">
    <property type="protein sequence ID" value="PQA89478.1"/>
    <property type="molecule type" value="Genomic_DNA"/>
</dbReference>
<dbReference type="InterPro" id="IPR016181">
    <property type="entry name" value="Acyl_CoA_acyltransferase"/>
</dbReference>
<protein>
    <submittedName>
        <fullName evidence="4">GNAT family N-acetyltransferase</fullName>
    </submittedName>
</protein>
<evidence type="ECO:0000313" key="5">
    <source>
        <dbReference type="Proteomes" id="UP000239504"/>
    </source>
</evidence>
<keyword evidence="1 4" id="KW-0808">Transferase</keyword>
<dbReference type="PROSITE" id="PS51186">
    <property type="entry name" value="GNAT"/>
    <property type="match status" value="1"/>
</dbReference>
<evidence type="ECO:0000313" key="4">
    <source>
        <dbReference type="EMBL" id="PQA89478.1"/>
    </source>
</evidence>
<feature type="domain" description="N-acetyltransferase" evidence="3">
    <location>
        <begin position="5"/>
        <end position="174"/>
    </location>
</feature>
<reference evidence="4 5" key="1">
    <citation type="submission" date="2017-12" db="EMBL/GenBank/DDBJ databases">
        <authorList>
            <person name="Hurst M.R.H."/>
        </authorList>
    </citation>
    <scope>NUCLEOTIDE SEQUENCE [LARGE SCALE GENOMIC DNA]</scope>
    <source>
        <strain evidence="4 5">SY-3-19</strain>
    </source>
</reference>
<dbReference type="Proteomes" id="UP000239504">
    <property type="component" value="Unassembled WGS sequence"/>
</dbReference>
<dbReference type="InterPro" id="IPR050832">
    <property type="entry name" value="Bact_Acetyltransf"/>
</dbReference>
<dbReference type="CDD" id="cd04301">
    <property type="entry name" value="NAT_SF"/>
    <property type="match status" value="1"/>
</dbReference>
<proteinExistence type="predicted"/>
<name>A0A2S7KAH4_9PROT</name>
<keyword evidence="2" id="KW-0012">Acyltransferase</keyword>
<gene>
    <name evidence="4" type="ORF">CW354_00975</name>
</gene>